<dbReference type="InterPro" id="IPR017438">
    <property type="entry name" value="ATP-NAD_kinase_N"/>
</dbReference>
<dbReference type="InterPro" id="IPR001206">
    <property type="entry name" value="Diacylglycerol_kinase_cat_dom"/>
</dbReference>
<dbReference type="GO" id="GO:0016020">
    <property type="term" value="C:membrane"/>
    <property type="evidence" value="ECO:0007669"/>
    <property type="project" value="TreeGrafter"/>
</dbReference>
<dbReference type="Pfam" id="PF00781">
    <property type="entry name" value="DAGK_cat"/>
    <property type="match status" value="1"/>
</dbReference>
<organism evidence="2 3">
    <name type="scientific">Stylonychia lemnae</name>
    <name type="common">Ciliate</name>
    <dbReference type="NCBI Taxonomy" id="5949"/>
    <lineage>
        <taxon>Eukaryota</taxon>
        <taxon>Sar</taxon>
        <taxon>Alveolata</taxon>
        <taxon>Ciliophora</taxon>
        <taxon>Intramacronucleata</taxon>
        <taxon>Spirotrichea</taxon>
        <taxon>Stichotrichia</taxon>
        <taxon>Sporadotrichida</taxon>
        <taxon>Oxytrichidae</taxon>
        <taxon>Stylonychinae</taxon>
        <taxon>Stylonychia</taxon>
    </lineage>
</organism>
<reference evidence="2 3" key="1">
    <citation type="submission" date="2014-06" db="EMBL/GenBank/DDBJ databases">
        <authorList>
            <person name="Swart Estienne"/>
        </authorList>
    </citation>
    <scope>NUCLEOTIDE SEQUENCE [LARGE SCALE GENOMIC DNA]</scope>
    <source>
        <strain evidence="2 3">130c</strain>
    </source>
</reference>
<dbReference type="AlphaFoldDB" id="A0A078B7D6"/>
<accession>A0A078B7D6</accession>
<dbReference type="InterPro" id="IPR016064">
    <property type="entry name" value="NAD/diacylglycerol_kinase_sf"/>
</dbReference>
<dbReference type="Proteomes" id="UP000039865">
    <property type="component" value="Unassembled WGS sequence"/>
</dbReference>
<dbReference type="OrthoDB" id="242257at2759"/>
<feature type="domain" description="DAGKc" evidence="1">
    <location>
        <begin position="99"/>
        <end position="209"/>
    </location>
</feature>
<evidence type="ECO:0000313" key="3">
    <source>
        <dbReference type="Proteomes" id="UP000039865"/>
    </source>
</evidence>
<dbReference type="InParanoid" id="A0A078B7D6"/>
<evidence type="ECO:0000313" key="2">
    <source>
        <dbReference type="EMBL" id="CDW90395.1"/>
    </source>
</evidence>
<proteinExistence type="predicted"/>
<dbReference type="InterPro" id="IPR037607">
    <property type="entry name" value="DGK"/>
</dbReference>
<gene>
    <name evidence="2" type="primary">Contig8342.g8893</name>
    <name evidence="2" type="ORF">STYLEM_19538</name>
</gene>
<evidence type="ECO:0000259" key="1">
    <source>
        <dbReference type="PROSITE" id="PS50146"/>
    </source>
</evidence>
<dbReference type="Gene3D" id="3.40.50.10330">
    <property type="entry name" value="Probable inorganic polyphosphate/atp-NAD kinase, domain 1"/>
    <property type="match status" value="1"/>
</dbReference>
<dbReference type="PANTHER" id="PTHR11255">
    <property type="entry name" value="DIACYLGLYCEROL KINASE"/>
    <property type="match status" value="1"/>
</dbReference>
<keyword evidence="3" id="KW-1185">Reference proteome</keyword>
<dbReference type="GO" id="GO:0004143">
    <property type="term" value="F:ATP-dependent diacylglycerol kinase activity"/>
    <property type="evidence" value="ECO:0007669"/>
    <property type="project" value="InterPro"/>
</dbReference>
<dbReference type="SUPFAM" id="SSF111331">
    <property type="entry name" value="NAD kinase/diacylglycerol kinase-like"/>
    <property type="match status" value="1"/>
</dbReference>
<dbReference type="GO" id="GO:0007165">
    <property type="term" value="P:signal transduction"/>
    <property type="evidence" value="ECO:0007669"/>
    <property type="project" value="InterPro"/>
</dbReference>
<dbReference type="PROSITE" id="PS50146">
    <property type="entry name" value="DAGK"/>
    <property type="match status" value="1"/>
</dbReference>
<dbReference type="EMBL" id="CCKQ01018431">
    <property type="protein sequence ID" value="CDW90395.1"/>
    <property type="molecule type" value="Genomic_DNA"/>
</dbReference>
<name>A0A078B7D6_STYLE</name>
<protein>
    <submittedName>
        <fullName evidence="2">Diacylglycerol</fullName>
    </submittedName>
</protein>
<sequence length="454" mass="52490">MERSSSKIDNTSLNGQNSIQLQFNSLNQDRENKKNGEEQQNQGKKRTYIQDILNTNEKVNKTNVKNESPIKKQHQQQAHVQIILIVNPRSVACNMKIYDVTKPEEREKYTNLIEKILPTGTNQLILAILGGDGSLPQVIKQIRQREIINNNLIKITFCSLPFGTGNDTGATFGWGLVPGPYAESIDTLINSFIWAYKDQLTFWEVNVDGEIYTPFDERTENVFGLCCYFNIGIDGEIGNGNIYRIQNFIKRLREDVQGQDVQIFGYIFTGDQLRSLISVSIQTDKSNKLCKRQKVLTDLSLVNHEPLNLCGMNMPQMMGGKVYYDFWNKNKENKLFDREKILKKHGIDFLGWDTETASSCDDTDDQIQRYDDDKMELVGAPDWLQFSTFNYHRYGQAKSPFQVEFREDLDHDKIIYMANDGEYFKLKKLKKITFRTDPKAPKLNMLRFNPDCMI</sequence>